<reference evidence="3 4" key="1">
    <citation type="journal article" date="2019" name="Int. J. Syst. Evol. Microbiol.">
        <title>The Global Catalogue of Microorganisms (GCM) 10K type strain sequencing project: providing services to taxonomists for standard genome sequencing and annotation.</title>
        <authorList>
            <consortium name="The Broad Institute Genomics Platform"/>
            <consortium name="The Broad Institute Genome Sequencing Center for Infectious Disease"/>
            <person name="Wu L."/>
            <person name="Ma J."/>
        </authorList>
    </citation>
    <scope>NUCLEOTIDE SEQUENCE [LARGE SCALE GENOMIC DNA]</scope>
    <source>
        <strain evidence="3 4">JCM 13581</strain>
    </source>
</reference>
<dbReference type="RefSeq" id="WP_344265706.1">
    <property type="nucleotide sequence ID" value="NZ_BAAAMJ010000068.1"/>
</dbReference>
<organism evidence="3 4">
    <name type="scientific">Streptomyces sodiiphilus</name>
    <dbReference type="NCBI Taxonomy" id="226217"/>
    <lineage>
        <taxon>Bacteria</taxon>
        <taxon>Bacillati</taxon>
        <taxon>Actinomycetota</taxon>
        <taxon>Actinomycetes</taxon>
        <taxon>Kitasatosporales</taxon>
        <taxon>Streptomycetaceae</taxon>
        <taxon>Streptomyces</taxon>
    </lineage>
</organism>
<comment type="caution">
    <text evidence="3">The sequence shown here is derived from an EMBL/GenBank/DDBJ whole genome shotgun (WGS) entry which is preliminary data.</text>
</comment>
<accession>A0ABN2PTU0</accession>
<evidence type="ECO:0000313" key="4">
    <source>
        <dbReference type="Proteomes" id="UP001501303"/>
    </source>
</evidence>
<dbReference type="EMBL" id="BAAAMJ010000068">
    <property type="protein sequence ID" value="GAA1932469.1"/>
    <property type="molecule type" value="Genomic_DNA"/>
</dbReference>
<name>A0ABN2PTU0_9ACTN</name>
<evidence type="ECO:0000259" key="2">
    <source>
        <dbReference type="Pfam" id="PF14258"/>
    </source>
</evidence>
<protein>
    <submittedName>
        <fullName evidence="3">DUF4350 domain-containing protein</fullName>
    </submittedName>
</protein>
<sequence>MTAPAAPPVPPEPDTPPRAQAPSRATSPDARHLWRRSRGPLLAAAVLALTGLLIALLRAGDSGVLHPGSATPNGSRAIAELLAARGVETTVVTSAEEAADAAGPDTTVLVTRPDAIGPALRRSLHEATSGSGGRTVLVAPGETALETFARGVRPAPPVGTAELEPGCEAEDAVRAGSVDLGGFRYEIPGPSARATGCYPSDGLPTLVTLRSTDGPGEAGAEGDTVLLGAPDILYNERLDRHGNASLAMQLLGTRPHLVWYLPSAADAPAADEAVGFADLIDPAWRWAALQLVIAVALAALWRARRLGPVVTERLPVVVRAAETTEGRARLYHRAGARDRAAEALRTATRDRLAPLVGVARSGAHSGEELLPALASRTGEQPQLLRGLLFGPAPADDAGLVRLADDLRALERRMAPMTTSATKDKDRSS</sequence>
<evidence type="ECO:0000313" key="3">
    <source>
        <dbReference type="EMBL" id="GAA1932469.1"/>
    </source>
</evidence>
<feature type="domain" description="DUF4350" evidence="2">
    <location>
        <begin position="68"/>
        <end position="251"/>
    </location>
</feature>
<gene>
    <name evidence="3" type="ORF">GCM10009716_44610</name>
</gene>
<feature type="compositionally biased region" description="Pro residues" evidence="1">
    <location>
        <begin position="1"/>
        <end position="16"/>
    </location>
</feature>
<feature type="region of interest" description="Disordered" evidence="1">
    <location>
        <begin position="1"/>
        <end position="31"/>
    </location>
</feature>
<dbReference type="Proteomes" id="UP001501303">
    <property type="component" value="Unassembled WGS sequence"/>
</dbReference>
<dbReference type="Pfam" id="PF14258">
    <property type="entry name" value="DUF4350"/>
    <property type="match status" value="1"/>
</dbReference>
<dbReference type="InterPro" id="IPR025646">
    <property type="entry name" value="DUF4350"/>
</dbReference>
<keyword evidence="4" id="KW-1185">Reference proteome</keyword>
<proteinExistence type="predicted"/>
<evidence type="ECO:0000256" key="1">
    <source>
        <dbReference type="SAM" id="MobiDB-lite"/>
    </source>
</evidence>